<feature type="transmembrane region" description="Helical" evidence="5">
    <location>
        <begin position="186"/>
        <end position="202"/>
    </location>
</feature>
<dbReference type="InterPro" id="IPR051533">
    <property type="entry name" value="WaaL-like"/>
</dbReference>
<feature type="transmembrane region" description="Helical" evidence="5">
    <location>
        <begin position="344"/>
        <end position="366"/>
    </location>
</feature>
<reference evidence="7" key="1">
    <citation type="submission" date="2018-06" db="EMBL/GenBank/DDBJ databases">
        <authorList>
            <person name="Zhirakovskaya E."/>
        </authorList>
    </citation>
    <scope>NUCLEOTIDE SEQUENCE</scope>
</reference>
<sequence length="407" mass="44274">MLSAVLILPAAILVAPHLGEASYILLTVFGIYCFLRNGLSFGKNSNLLLFSLLTLGFYSVALVSALVSGDHSTEWWNPGNLREFLAAPFIGLLIAKTRISTRFLMLTVKLSAIVVFLVVFYQLLNGTVRPGGAVNPLVFAIIALLLGFFSIIRLPLESSVGKLLSLVSFTAGSMACVISQSRGAWILSIFLFAYVLFAWYRTGHLTKRMTLGITTLILTLVLISAQTSIVKQRTDSALASFHSFQVDGKWQNSIGKRIIMWKSGLSAALKKPLSGWGTDQTQVAAAAQVESPEMKRVILEYNHLHNEYITTLVAKGLPGLTSLLLVLFVPILIFFKQSRHPDQLAYHGIGSLLCIGYALSGLSNLAFGDDTLNIFFVFFLAITLTGCEFTDGDSKSTQEAPTPAGLI</sequence>
<dbReference type="PANTHER" id="PTHR37422">
    <property type="entry name" value="TEICHURONIC ACID BIOSYNTHESIS PROTEIN TUAE"/>
    <property type="match status" value="1"/>
</dbReference>
<organism evidence="7">
    <name type="scientific">hydrothermal vent metagenome</name>
    <dbReference type="NCBI Taxonomy" id="652676"/>
    <lineage>
        <taxon>unclassified sequences</taxon>
        <taxon>metagenomes</taxon>
        <taxon>ecological metagenomes</taxon>
    </lineage>
</organism>
<keyword evidence="3 5" id="KW-1133">Transmembrane helix</keyword>
<gene>
    <name evidence="7" type="ORF">MNBD_GAMMA14-789</name>
</gene>
<evidence type="ECO:0000313" key="7">
    <source>
        <dbReference type="EMBL" id="VAW77519.1"/>
    </source>
</evidence>
<evidence type="ECO:0000256" key="3">
    <source>
        <dbReference type="ARBA" id="ARBA00022989"/>
    </source>
</evidence>
<dbReference type="Pfam" id="PF04932">
    <property type="entry name" value="Wzy_C"/>
    <property type="match status" value="1"/>
</dbReference>
<dbReference type="InterPro" id="IPR007016">
    <property type="entry name" value="O-antigen_ligase-rel_domated"/>
</dbReference>
<protein>
    <recommendedName>
        <fullName evidence="6">O-antigen ligase-related domain-containing protein</fullName>
    </recommendedName>
</protein>
<feature type="transmembrane region" description="Helical" evidence="5">
    <location>
        <begin position="136"/>
        <end position="156"/>
    </location>
</feature>
<feature type="transmembrane region" description="Helical" evidence="5">
    <location>
        <begin position="47"/>
        <end position="67"/>
    </location>
</feature>
<evidence type="ECO:0000256" key="5">
    <source>
        <dbReference type="SAM" id="Phobius"/>
    </source>
</evidence>
<dbReference type="PANTHER" id="PTHR37422:SF17">
    <property type="entry name" value="O-ANTIGEN LIGASE"/>
    <property type="match status" value="1"/>
</dbReference>
<keyword evidence="4 5" id="KW-0472">Membrane</keyword>
<evidence type="ECO:0000256" key="2">
    <source>
        <dbReference type="ARBA" id="ARBA00022692"/>
    </source>
</evidence>
<name>A0A3B0YT68_9ZZZZ</name>
<feature type="transmembrane region" description="Helical" evidence="5">
    <location>
        <begin position="316"/>
        <end position="335"/>
    </location>
</feature>
<evidence type="ECO:0000256" key="4">
    <source>
        <dbReference type="ARBA" id="ARBA00023136"/>
    </source>
</evidence>
<proteinExistence type="predicted"/>
<feature type="domain" description="O-antigen ligase-related" evidence="6">
    <location>
        <begin position="171"/>
        <end position="323"/>
    </location>
</feature>
<keyword evidence="2 5" id="KW-0812">Transmembrane</keyword>
<dbReference type="AlphaFoldDB" id="A0A3B0YT68"/>
<accession>A0A3B0YT68</accession>
<evidence type="ECO:0000256" key="1">
    <source>
        <dbReference type="ARBA" id="ARBA00004141"/>
    </source>
</evidence>
<feature type="transmembrane region" description="Helical" evidence="5">
    <location>
        <begin position="103"/>
        <end position="124"/>
    </location>
</feature>
<dbReference type="GO" id="GO:0016020">
    <property type="term" value="C:membrane"/>
    <property type="evidence" value="ECO:0007669"/>
    <property type="project" value="UniProtKB-SubCell"/>
</dbReference>
<feature type="transmembrane region" description="Helical" evidence="5">
    <location>
        <begin position="372"/>
        <end position="390"/>
    </location>
</feature>
<dbReference type="EMBL" id="UOFM01000225">
    <property type="protein sequence ID" value="VAW77519.1"/>
    <property type="molecule type" value="Genomic_DNA"/>
</dbReference>
<comment type="subcellular location">
    <subcellularLocation>
        <location evidence="1">Membrane</location>
        <topology evidence="1">Multi-pass membrane protein</topology>
    </subcellularLocation>
</comment>
<evidence type="ECO:0000259" key="6">
    <source>
        <dbReference type="Pfam" id="PF04932"/>
    </source>
</evidence>
<feature type="transmembrane region" description="Helical" evidence="5">
    <location>
        <begin position="6"/>
        <end position="35"/>
    </location>
</feature>